<keyword evidence="2" id="KW-0812">Transmembrane</keyword>
<dbReference type="OrthoDB" id="77989at2759"/>
<sequence>MSEVNSGLFDALKLLKGRRERLLASPDYCKKRASVAIVIGWKLRGSSSINHKVEPVSSLDELARQDWLAEAEPHMLFIKRASRSGDRWTAHVALPGGKREADETDEAAARRETLEEVGLDLTNDNALHIGSLDQREVKTSFNTHMLMTLCSYVYVLKQPGLPVPVIQPTEVASAHWVSLDNLQSLASRTVEYVDVSTRLARQGGWLAEKLATPMFGRMRFAAIKLDPTKSVPEGSANGINLLCWGLTLSVLTDFLDLIPPHTSIATWQFPTFGAWDLRVVLYLMTRRARQAARQIKRATLTHDADMDWVGVAIREYYSAVRPAIVVTLGLRVGVLGSLIYAWRKGFFSRRIAA</sequence>
<keyword evidence="5" id="KW-1185">Reference proteome</keyword>
<organism evidence="4 5">
    <name type="scientific">Protomyces lactucae-debilis</name>
    <dbReference type="NCBI Taxonomy" id="2754530"/>
    <lineage>
        <taxon>Eukaryota</taxon>
        <taxon>Fungi</taxon>
        <taxon>Dikarya</taxon>
        <taxon>Ascomycota</taxon>
        <taxon>Taphrinomycotina</taxon>
        <taxon>Taphrinomycetes</taxon>
        <taxon>Taphrinales</taxon>
        <taxon>Protomycetaceae</taxon>
        <taxon>Protomyces</taxon>
    </lineage>
</organism>
<dbReference type="SUPFAM" id="SSF55811">
    <property type="entry name" value="Nudix"/>
    <property type="match status" value="1"/>
</dbReference>
<feature type="domain" description="Nudix hydrolase" evidence="3">
    <location>
        <begin position="49"/>
        <end position="202"/>
    </location>
</feature>
<dbReference type="CDD" id="cd03426">
    <property type="entry name" value="NUDIX_CoAse_Nudt7"/>
    <property type="match status" value="1"/>
</dbReference>
<dbReference type="GO" id="GO:0010945">
    <property type="term" value="F:coenzyme A diphosphatase activity"/>
    <property type="evidence" value="ECO:0007669"/>
    <property type="project" value="InterPro"/>
</dbReference>
<dbReference type="Proteomes" id="UP000193685">
    <property type="component" value="Unassembled WGS sequence"/>
</dbReference>
<keyword evidence="2" id="KW-1133">Transmembrane helix</keyword>
<dbReference type="InterPro" id="IPR045121">
    <property type="entry name" value="CoAse"/>
</dbReference>
<evidence type="ECO:0000313" key="5">
    <source>
        <dbReference type="Proteomes" id="UP000193685"/>
    </source>
</evidence>
<dbReference type="STRING" id="56484.A0A1Y2F478"/>
<dbReference type="PROSITE" id="PS00893">
    <property type="entry name" value="NUDIX_BOX"/>
    <property type="match status" value="1"/>
</dbReference>
<name>A0A1Y2F478_PROLT</name>
<dbReference type="InterPro" id="IPR015797">
    <property type="entry name" value="NUDIX_hydrolase-like_dom_sf"/>
</dbReference>
<dbReference type="AlphaFoldDB" id="A0A1Y2F478"/>
<keyword evidence="1 4" id="KW-0378">Hydrolase</keyword>
<evidence type="ECO:0000256" key="1">
    <source>
        <dbReference type="ARBA" id="ARBA00022801"/>
    </source>
</evidence>
<accession>A0A1Y2F478</accession>
<dbReference type="Pfam" id="PF00293">
    <property type="entry name" value="NUDIX"/>
    <property type="match status" value="1"/>
</dbReference>
<dbReference type="RefSeq" id="XP_040723553.1">
    <property type="nucleotide sequence ID" value="XM_040869853.1"/>
</dbReference>
<evidence type="ECO:0000313" key="4">
    <source>
        <dbReference type="EMBL" id="ORY78672.1"/>
    </source>
</evidence>
<dbReference type="PANTHER" id="PTHR12992">
    <property type="entry name" value="NUDIX HYDROLASE"/>
    <property type="match status" value="1"/>
</dbReference>
<evidence type="ECO:0000256" key="2">
    <source>
        <dbReference type="SAM" id="Phobius"/>
    </source>
</evidence>
<feature type="transmembrane region" description="Helical" evidence="2">
    <location>
        <begin position="323"/>
        <end position="342"/>
    </location>
</feature>
<dbReference type="EMBL" id="MCFI01000017">
    <property type="protein sequence ID" value="ORY78672.1"/>
    <property type="molecule type" value="Genomic_DNA"/>
</dbReference>
<dbReference type="OMA" id="LLWGITH"/>
<protein>
    <submittedName>
        <fullName evidence="4">NUDIX hydrolase domain-like protein</fullName>
    </submittedName>
</protein>
<dbReference type="InterPro" id="IPR020084">
    <property type="entry name" value="NUDIX_hydrolase_CS"/>
</dbReference>
<gene>
    <name evidence="4" type="ORF">BCR37DRAFT_382325</name>
</gene>
<evidence type="ECO:0000259" key="3">
    <source>
        <dbReference type="PROSITE" id="PS51462"/>
    </source>
</evidence>
<keyword evidence="2" id="KW-0472">Membrane</keyword>
<reference evidence="4 5" key="1">
    <citation type="submission" date="2016-07" db="EMBL/GenBank/DDBJ databases">
        <title>Pervasive Adenine N6-methylation of Active Genes in Fungi.</title>
        <authorList>
            <consortium name="DOE Joint Genome Institute"/>
            <person name="Mondo S.J."/>
            <person name="Dannebaum R.O."/>
            <person name="Kuo R.C."/>
            <person name="Labutti K."/>
            <person name="Haridas S."/>
            <person name="Kuo A."/>
            <person name="Salamov A."/>
            <person name="Ahrendt S.R."/>
            <person name="Lipzen A."/>
            <person name="Sullivan W."/>
            <person name="Andreopoulos W.B."/>
            <person name="Clum A."/>
            <person name="Lindquist E."/>
            <person name="Daum C."/>
            <person name="Ramamoorthy G.K."/>
            <person name="Gryganskyi A."/>
            <person name="Culley D."/>
            <person name="Magnuson J.K."/>
            <person name="James T.Y."/>
            <person name="O'Malley M.A."/>
            <person name="Stajich J.E."/>
            <person name="Spatafora J.W."/>
            <person name="Visel A."/>
            <person name="Grigoriev I.V."/>
        </authorList>
    </citation>
    <scope>NUCLEOTIDE SEQUENCE [LARGE SCALE GENOMIC DNA]</scope>
    <source>
        <strain evidence="4 5">12-1054</strain>
    </source>
</reference>
<dbReference type="GeneID" id="63786452"/>
<dbReference type="Gene3D" id="3.90.79.10">
    <property type="entry name" value="Nucleoside Triphosphate Pyrophosphohydrolase"/>
    <property type="match status" value="1"/>
</dbReference>
<dbReference type="PROSITE" id="PS51462">
    <property type="entry name" value="NUDIX"/>
    <property type="match status" value="1"/>
</dbReference>
<comment type="caution">
    <text evidence="4">The sequence shown here is derived from an EMBL/GenBank/DDBJ whole genome shotgun (WGS) entry which is preliminary data.</text>
</comment>
<dbReference type="InterPro" id="IPR000086">
    <property type="entry name" value="NUDIX_hydrolase_dom"/>
</dbReference>
<proteinExistence type="predicted"/>
<dbReference type="PANTHER" id="PTHR12992:SF44">
    <property type="entry name" value="NUDIX HYDROLASE DOMAIN-CONTAINING PROTEIN"/>
    <property type="match status" value="1"/>
</dbReference>